<dbReference type="RefSeq" id="WP_182972935.1">
    <property type="nucleotide sequence ID" value="NZ_JABEQN010000004.1"/>
</dbReference>
<accession>A0A7W4K286</accession>
<dbReference type="EMBL" id="JABEQO010000003">
    <property type="protein sequence ID" value="MBB2163683.1"/>
    <property type="molecule type" value="Genomic_DNA"/>
</dbReference>
<sequence>MRRGCDLARDRRAAAVIEFAVVASIFLTMLVGAIEIGLQWWTCDCLQMTADLTARCIAQGACRDDPLGFATTEAADWALPGAVSVLSVDDQAASCHGMVVSGTRFVTVQIRSDLWSGLSFPFVAPSLSVSACYPQVS</sequence>
<evidence type="ECO:0000313" key="4">
    <source>
        <dbReference type="EMBL" id="MBB2192903.1"/>
    </source>
</evidence>
<dbReference type="Pfam" id="PF07811">
    <property type="entry name" value="TadE"/>
    <property type="match status" value="1"/>
</dbReference>
<dbReference type="InterPro" id="IPR012495">
    <property type="entry name" value="TadE-like_dom"/>
</dbReference>
<evidence type="ECO:0000313" key="3">
    <source>
        <dbReference type="EMBL" id="MBB2163683.1"/>
    </source>
</evidence>
<dbReference type="Proteomes" id="UP000540490">
    <property type="component" value="Unassembled WGS sequence"/>
</dbReference>
<evidence type="ECO:0000313" key="8">
    <source>
        <dbReference type="Proteomes" id="UP000561077"/>
    </source>
</evidence>
<evidence type="ECO:0000313" key="7">
    <source>
        <dbReference type="Proteomes" id="UP000540490"/>
    </source>
</evidence>
<evidence type="ECO:0000313" key="6">
    <source>
        <dbReference type="Proteomes" id="UP000530320"/>
    </source>
</evidence>
<evidence type="ECO:0000256" key="1">
    <source>
        <dbReference type="SAM" id="Phobius"/>
    </source>
</evidence>
<proteinExistence type="predicted"/>
<protein>
    <recommendedName>
        <fullName evidence="2">TadE-like domain-containing protein</fullName>
    </recommendedName>
</protein>
<feature type="transmembrane region" description="Helical" evidence="1">
    <location>
        <begin position="12"/>
        <end position="41"/>
    </location>
</feature>
<feature type="domain" description="TadE-like" evidence="2">
    <location>
        <begin position="14"/>
        <end position="42"/>
    </location>
</feature>
<keyword evidence="1" id="KW-1133">Transmembrane helix</keyword>
<keyword evidence="1" id="KW-0812">Transmembrane</keyword>
<name>A0A7W4K286_9PROT</name>
<dbReference type="AlphaFoldDB" id="A0A7W4K286"/>
<dbReference type="Proteomes" id="UP000561077">
    <property type="component" value="Unassembled WGS sequence"/>
</dbReference>
<gene>
    <name evidence="4" type="ORF">HLH25_04465</name>
    <name evidence="3" type="ORF">HLH26_03845</name>
    <name evidence="5" type="ORF">HLH44_16215</name>
</gene>
<reference evidence="6 7" key="1">
    <citation type="submission" date="2020-04" db="EMBL/GenBank/DDBJ databases">
        <title>Description of novel Gluconacetobacter.</title>
        <authorList>
            <person name="Sombolestani A."/>
        </authorList>
    </citation>
    <scope>NUCLEOTIDE SEQUENCE [LARGE SCALE GENOMIC DNA]</scope>
    <source>
        <strain evidence="4 7">LMG 1728</strain>
        <strain evidence="3 8">LMG 1731</strain>
        <strain evidence="5 6">LMG 22058</strain>
    </source>
</reference>
<comment type="caution">
    <text evidence="5">The sequence shown here is derived from an EMBL/GenBank/DDBJ whole genome shotgun (WGS) entry which is preliminary data.</text>
</comment>
<keyword evidence="7" id="KW-1185">Reference proteome</keyword>
<dbReference type="EMBL" id="JABEQN010000004">
    <property type="protein sequence ID" value="MBB2192903.1"/>
    <property type="molecule type" value="Genomic_DNA"/>
</dbReference>
<keyword evidence="1" id="KW-0472">Membrane</keyword>
<organism evidence="5 6">
    <name type="scientific">Gluconacetobacter dulcium</name>
    <dbReference type="NCBI Taxonomy" id="2729096"/>
    <lineage>
        <taxon>Bacteria</taxon>
        <taxon>Pseudomonadati</taxon>
        <taxon>Pseudomonadota</taxon>
        <taxon>Alphaproteobacteria</taxon>
        <taxon>Acetobacterales</taxon>
        <taxon>Acetobacteraceae</taxon>
        <taxon>Gluconacetobacter</taxon>
    </lineage>
</organism>
<dbReference type="Proteomes" id="UP000530320">
    <property type="component" value="Unassembled WGS sequence"/>
</dbReference>
<evidence type="ECO:0000313" key="5">
    <source>
        <dbReference type="EMBL" id="MBB2198978.1"/>
    </source>
</evidence>
<dbReference type="EMBL" id="JABEQP010000013">
    <property type="protein sequence ID" value="MBB2198978.1"/>
    <property type="molecule type" value="Genomic_DNA"/>
</dbReference>
<evidence type="ECO:0000259" key="2">
    <source>
        <dbReference type="Pfam" id="PF07811"/>
    </source>
</evidence>